<dbReference type="SUPFAM" id="SSF52540">
    <property type="entry name" value="P-loop containing nucleoside triphosphate hydrolases"/>
    <property type="match status" value="1"/>
</dbReference>
<dbReference type="OrthoDB" id="9823149at2"/>
<dbReference type="InterPro" id="IPR027417">
    <property type="entry name" value="P-loop_NTPase"/>
</dbReference>
<dbReference type="AlphaFoldDB" id="E8T2T0"/>
<dbReference type="KEGG" id="tam:Theam_0031"/>
<name>E8T2T0_THEA1</name>
<dbReference type="HOGENOM" id="CLU_1208454_0_0_0"/>
<feature type="domain" description="ORC1/DEAH AAA+ ATPase" evidence="1">
    <location>
        <begin position="24"/>
        <end position="147"/>
    </location>
</feature>
<evidence type="ECO:0000313" key="3">
    <source>
        <dbReference type="Proteomes" id="UP000006362"/>
    </source>
</evidence>
<accession>E8T2T0</accession>
<protein>
    <recommendedName>
        <fullName evidence="1">ORC1/DEAH AAA+ ATPase domain-containing protein</fullName>
    </recommendedName>
</protein>
<dbReference type="Proteomes" id="UP000006362">
    <property type="component" value="Chromosome"/>
</dbReference>
<dbReference type="GO" id="GO:0016887">
    <property type="term" value="F:ATP hydrolysis activity"/>
    <property type="evidence" value="ECO:0007669"/>
    <property type="project" value="InterPro"/>
</dbReference>
<dbReference type="STRING" id="648996.Theam_0031"/>
<dbReference type="eggNOG" id="COG2842">
    <property type="taxonomic scope" value="Bacteria"/>
</dbReference>
<evidence type="ECO:0000259" key="1">
    <source>
        <dbReference type="Pfam" id="PF13401"/>
    </source>
</evidence>
<organism evidence="2 3">
    <name type="scientific">Thermovibrio ammonificans (strain DSM 15698 / JCM 12110 / HB-1)</name>
    <dbReference type="NCBI Taxonomy" id="648996"/>
    <lineage>
        <taxon>Bacteria</taxon>
        <taxon>Pseudomonadati</taxon>
        <taxon>Aquificota</taxon>
        <taxon>Aquificia</taxon>
        <taxon>Desulfurobacteriales</taxon>
        <taxon>Desulfurobacteriaceae</taxon>
        <taxon>Thermovibrio</taxon>
    </lineage>
</organism>
<keyword evidence="3" id="KW-1185">Reference proteome</keyword>
<dbReference type="Pfam" id="PF13401">
    <property type="entry name" value="AAA_22"/>
    <property type="match status" value="1"/>
</dbReference>
<dbReference type="InterPro" id="IPR049945">
    <property type="entry name" value="AAA_22"/>
</dbReference>
<dbReference type="RefSeq" id="WP_013536791.1">
    <property type="nucleotide sequence ID" value="NC_014926.1"/>
</dbReference>
<proteinExistence type="predicted"/>
<sequence>MKIHVQTAIEKAVQNLLQFYHERQEALHGALWGEWMAGKTKSALRVASKNPKVKYMKFPERRITETQFVSQIVLSLKVGPKRSFVENLDLIKEWITHRNETYVLIIDEAQRLFEKPRFLSILKDIVEEIEVYYPAGLLLLFLGDRKLSRFLTNEYHSLVKRIIIRKALSPIAKETVVSLLSKHSFEPEAADQITALLKSEGITTGELDVALHLARKKGLKEITPQSLEKFLKAAVGGIR</sequence>
<dbReference type="Gene3D" id="3.40.50.300">
    <property type="entry name" value="P-loop containing nucleotide triphosphate hydrolases"/>
    <property type="match status" value="1"/>
</dbReference>
<reference evidence="2" key="1">
    <citation type="submission" date="2011-01" db="EMBL/GenBank/DDBJ databases">
        <title>Complete sequence of chromosome of Thermovibrio ammonificans HB-1.</title>
        <authorList>
            <consortium name="US DOE Joint Genome Institute"/>
            <person name="Lucas S."/>
            <person name="Copeland A."/>
            <person name="Lapidus A."/>
            <person name="Cheng J.-F."/>
            <person name="Goodwin L."/>
            <person name="Pitluck S."/>
            <person name="Davenport K."/>
            <person name="Detter J.C."/>
            <person name="Han C."/>
            <person name="Tapia R."/>
            <person name="Land M."/>
            <person name="Hauser L."/>
            <person name="Kyrpides N."/>
            <person name="Ivanova N."/>
            <person name="Ovchinnikova G."/>
            <person name="Vetriani C."/>
            <person name="Woyke T."/>
        </authorList>
    </citation>
    <scope>NUCLEOTIDE SEQUENCE [LARGE SCALE GENOMIC DNA]</scope>
    <source>
        <strain evidence="2">HB-1</strain>
    </source>
</reference>
<dbReference type="EMBL" id="CP002444">
    <property type="protein sequence ID" value="ADU96005.1"/>
    <property type="molecule type" value="Genomic_DNA"/>
</dbReference>
<gene>
    <name evidence="2" type="ordered locus">Theam_0031</name>
</gene>
<evidence type="ECO:0000313" key="2">
    <source>
        <dbReference type="EMBL" id="ADU96005.1"/>
    </source>
</evidence>